<accession>A0A9N9FLI2</accession>
<reference evidence="1" key="1">
    <citation type="submission" date="2021-06" db="EMBL/GenBank/DDBJ databases">
        <authorList>
            <person name="Kallberg Y."/>
            <person name="Tangrot J."/>
            <person name="Rosling A."/>
        </authorList>
    </citation>
    <scope>NUCLEOTIDE SEQUENCE</scope>
    <source>
        <strain evidence="1">AZ414A</strain>
    </source>
</reference>
<proteinExistence type="predicted"/>
<name>A0A9N9FLI2_9GLOM</name>
<dbReference type="AlphaFoldDB" id="A0A9N9FLI2"/>
<dbReference type="Proteomes" id="UP000789706">
    <property type="component" value="Unassembled WGS sequence"/>
</dbReference>
<protein>
    <submittedName>
        <fullName evidence="1">4882_t:CDS:1</fullName>
    </submittedName>
</protein>
<keyword evidence="2" id="KW-1185">Reference proteome</keyword>
<evidence type="ECO:0000313" key="2">
    <source>
        <dbReference type="Proteomes" id="UP000789706"/>
    </source>
</evidence>
<gene>
    <name evidence="1" type="ORF">DEBURN_LOCUS6644</name>
</gene>
<organism evidence="1 2">
    <name type="scientific">Diversispora eburnea</name>
    <dbReference type="NCBI Taxonomy" id="1213867"/>
    <lineage>
        <taxon>Eukaryota</taxon>
        <taxon>Fungi</taxon>
        <taxon>Fungi incertae sedis</taxon>
        <taxon>Mucoromycota</taxon>
        <taxon>Glomeromycotina</taxon>
        <taxon>Glomeromycetes</taxon>
        <taxon>Diversisporales</taxon>
        <taxon>Diversisporaceae</taxon>
        <taxon>Diversispora</taxon>
    </lineage>
</organism>
<sequence>MENVMNAENKTLNLSGVQTAKIYKILKKAGGIGSDVGCSPGGSDERLEMLTRHSEAYDISRSLNEHINTATLLSRDIREDDLAIEWPDSCSITINAISEELEINNSNLR</sequence>
<comment type="caution">
    <text evidence="1">The sequence shown here is derived from an EMBL/GenBank/DDBJ whole genome shotgun (WGS) entry which is preliminary data.</text>
</comment>
<dbReference type="EMBL" id="CAJVPK010000705">
    <property type="protein sequence ID" value="CAG8541737.1"/>
    <property type="molecule type" value="Genomic_DNA"/>
</dbReference>
<evidence type="ECO:0000313" key="1">
    <source>
        <dbReference type="EMBL" id="CAG8541737.1"/>
    </source>
</evidence>